<dbReference type="Pfam" id="PF08282">
    <property type="entry name" value="Hydrolase_3"/>
    <property type="match status" value="1"/>
</dbReference>
<dbReference type="GO" id="GO:0005829">
    <property type="term" value="C:cytosol"/>
    <property type="evidence" value="ECO:0007669"/>
    <property type="project" value="TreeGrafter"/>
</dbReference>
<dbReference type="SFLD" id="SFLDG01140">
    <property type="entry name" value="C2.B:_Phosphomannomutase_and_P"/>
    <property type="match status" value="1"/>
</dbReference>
<keyword evidence="2" id="KW-1185">Reference proteome</keyword>
<organism evidence="1 2">
    <name type="scientific">Oceanobacillus sojae</name>
    <dbReference type="NCBI Taxonomy" id="582851"/>
    <lineage>
        <taxon>Bacteria</taxon>
        <taxon>Bacillati</taxon>
        <taxon>Bacillota</taxon>
        <taxon>Bacilli</taxon>
        <taxon>Bacillales</taxon>
        <taxon>Bacillaceae</taxon>
        <taxon>Oceanobacillus</taxon>
    </lineage>
</organism>
<dbReference type="GO" id="GO:0016791">
    <property type="term" value="F:phosphatase activity"/>
    <property type="evidence" value="ECO:0007669"/>
    <property type="project" value="TreeGrafter"/>
</dbReference>
<comment type="caution">
    <text evidence="1">The sequence shown here is derived from an EMBL/GenBank/DDBJ whole genome shotgun (WGS) entry which is preliminary data.</text>
</comment>
<dbReference type="RefSeq" id="WP_147211786.1">
    <property type="nucleotide sequence ID" value="NZ_BJYM01000016.1"/>
</dbReference>
<dbReference type="STRING" id="582851.GCA_900162665_01665"/>
<name>A0A511ZN65_9BACI</name>
<dbReference type="SFLD" id="SFLDS00003">
    <property type="entry name" value="Haloacid_Dehalogenase"/>
    <property type="match status" value="1"/>
</dbReference>
<protein>
    <recommendedName>
        <fullName evidence="3">Haloacid dehalogenase</fullName>
    </recommendedName>
</protein>
<dbReference type="PROSITE" id="PS01229">
    <property type="entry name" value="COF_2"/>
    <property type="match status" value="1"/>
</dbReference>
<dbReference type="NCBIfam" id="TIGR01484">
    <property type="entry name" value="HAD-SF-IIB"/>
    <property type="match status" value="1"/>
</dbReference>
<dbReference type="NCBIfam" id="TIGR00099">
    <property type="entry name" value="Cof-subfamily"/>
    <property type="match status" value="1"/>
</dbReference>
<evidence type="ECO:0000313" key="1">
    <source>
        <dbReference type="EMBL" id="GEN88891.1"/>
    </source>
</evidence>
<dbReference type="InterPro" id="IPR023214">
    <property type="entry name" value="HAD_sf"/>
</dbReference>
<dbReference type="Gene3D" id="3.30.1240.10">
    <property type="match status" value="1"/>
</dbReference>
<sequence length="288" mass="32030">MKLIASDMDGTLLNENGEISEANAEAVKIAVEKGIEFIVATGRSYHAANIPLQAAGITCPVVSLNGAVTYLENGKQINSIPMDKQVAARIANECSKLGMYVELFTNKGVLSESREHFLDVLIDIMRSANPDISEEEMREMVEQRFQLEEVSFVESLQTALKDENVEIYKILTFAFEENQLEEAKRKLRDETGAVITSSGDTNLEFNHPKAQKGLAIQKYIEDKDWSMEDVMTMGDNWNDASMLEMAGRGVAMGNASDKIKKLCDYETVANDQDGVAKAIEEMLRELDK</sequence>
<dbReference type="EMBL" id="BJYM01000016">
    <property type="protein sequence ID" value="GEN88891.1"/>
    <property type="molecule type" value="Genomic_DNA"/>
</dbReference>
<dbReference type="Gene3D" id="3.40.50.1000">
    <property type="entry name" value="HAD superfamily/HAD-like"/>
    <property type="match status" value="1"/>
</dbReference>
<dbReference type="PANTHER" id="PTHR10000:SF55">
    <property type="entry name" value="5-AMINO-6-(5-PHOSPHO-D-RIBITYLAMINO)URACIL PHOSPHATASE YCSE"/>
    <property type="match status" value="1"/>
</dbReference>
<dbReference type="CDD" id="cd07516">
    <property type="entry name" value="HAD_Pase"/>
    <property type="match status" value="1"/>
</dbReference>
<dbReference type="GO" id="GO:0000287">
    <property type="term" value="F:magnesium ion binding"/>
    <property type="evidence" value="ECO:0007669"/>
    <property type="project" value="TreeGrafter"/>
</dbReference>
<dbReference type="InterPro" id="IPR000150">
    <property type="entry name" value="Cof"/>
</dbReference>
<evidence type="ECO:0000313" key="2">
    <source>
        <dbReference type="Proteomes" id="UP000321558"/>
    </source>
</evidence>
<dbReference type="SUPFAM" id="SSF56784">
    <property type="entry name" value="HAD-like"/>
    <property type="match status" value="1"/>
</dbReference>
<dbReference type="AlphaFoldDB" id="A0A511ZN65"/>
<gene>
    <name evidence="1" type="ORF">OSO01_36300</name>
</gene>
<accession>A0A511ZN65</accession>
<dbReference type="PANTHER" id="PTHR10000">
    <property type="entry name" value="PHOSPHOSERINE PHOSPHATASE"/>
    <property type="match status" value="1"/>
</dbReference>
<dbReference type="Proteomes" id="UP000321558">
    <property type="component" value="Unassembled WGS sequence"/>
</dbReference>
<proteinExistence type="predicted"/>
<dbReference type="PROSITE" id="PS01228">
    <property type="entry name" value="COF_1"/>
    <property type="match status" value="1"/>
</dbReference>
<evidence type="ECO:0008006" key="3">
    <source>
        <dbReference type="Google" id="ProtNLM"/>
    </source>
</evidence>
<dbReference type="InterPro" id="IPR036412">
    <property type="entry name" value="HAD-like_sf"/>
</dbReference>
<dbReference type="InterPro" id="IPR006379">
    <property type="entry name" value="HAD-SF_hydro_IIB"/>
</dbReference>
<reference evidence="1 2" key="1">
    <citation type="submission" date="2019-07" db="EMBL/GenBank/DDBJ databases">
        <title>Whole genome shotgun sequence of Oceanobacillus sojae NBRC 105379.</title>
        <authorList>
            <person name="Hosoyama A."/>
            <person name="Uohara A."/>
            <person name="Ohji S."/>
            <person name="Ichikawa N."/>
        </authorList>
    </citation>
    <scope>NUCLEOTIDE SEQUENCE [LARGE SCALE GENOMIC DNA]</scope>
    <source>
        <strain evidence="1 2">NBRC 105379</strain>
    </source>
</reference>
<dbReference type="OrthoDB" id="9806027at2"/>